<dbReference type="PANTHER" id="PTHR14581:SF2">
    <property type="match status" value="1"/>
</dbReference>
<dbReference type="PANTHER" id="PTHR14581">
    <property type="match status" value="1"/>
</dbReference>
<organism evidence="3 4">
    <name type="scientific">Paramormyrops kingsleyae</name>
    <dbReference type="NCBI Taxonomy" id="1676925"/>
    <lineage>
        <taxon>Eukaryota</taxon>
        <taxon>Metazoa</taxon>
        <taxon>Chordata</taxon>
        <taxon>Craniata</taxon>
        <taxon>Vertebrata</taxon>
        <taxon>Euteleostomi</taxon>
        <taxon>Actinopterygii</taxon>
        <taxon>Neopterygii</taxon>
        <taxon>Teleostei</taxon>
        <taxon>Osteoglossocephala</taxon>
        <taxon>Osteoglossomorpha</taxon>
        <taxon>Osteoglossiformes</taxon>
        <taxon>Mormyridae</taxon>
        <taxon>Paramormyrops</taxon>
    </lineage>
</organism>
<dbReference type="InterPro" id="IPR028237">
    <property type="entry name" value="PRR15"/>
</dbReference>
<evidence type="ECO:0000256" key="1">
    <source>
        <dbReference type="ARBA" id="ARBA00010096"/>
    </source>
</evidence>
<protein>
    <submittedName>
        <fullName evidence="3">Uncharacterized protein</fullName>
    </submittedName>
</protein>
<dbReference type="Pfam" id="PF15321">
    <property type="entry name" value="ATAD4"/>
    <property type="match status" value="1"/>
</dbReference>
<evidence type="ECO:0000256" key="2">
    <source>
        <dbReference type="SAM" id="MobiDB-lite"/>
    </source>
</evidence>
<dbReference type="Ensembl" id="ENSPKIT00000036544.1">
    <property type="protein sequence ID" value="ENSPKIP00000012160.1"/>
    <property type="gene ID" value="ENSPKIG00000000055.1"/>
</dbReference>
<feature type="compositionally biased region" description="Basic residues" evidence="2">
    <location>
        <begin position="80"/>
        <end position="98"/>
    </location>
</feature>
<evidence type="ECO:0000313" key="3">
    <source>
        <dbReference type="Ensembl" id="ENSPKIP00000012160.1"/>
    </source>
</evidence>
<feature type="compositionally biased region" description="Polar residues" evidence="2">
    <location>
        <begin position="55"/>
        <end position="76"/>
    </location>
</feature>
<name>A0A3B3R2M8_9TELE</name>
<evidence type="ECO:0000313" key="4">
    <source>
        <dbReference type="Proteomes" id="UP000261540"/>
    </source>
</evidence>
<feature type="compositionally biased region" description="Basic and acidic residues" evidence="2">
    <location>
        <begin position="38"/>
        <end position="54"/>
    </location>
</feature>
<sequence>PAESGWNAMSSKNPWWRSITTKRKVSVGSKEAAVLQKQESDLDPRAKGAQEDVHQTPQQQASQVGEDTSEESQFSEKSSRRNLKVSRSGRFKEKRKVRAALPLGERKKRGDPRGMV</sequence>
<keyword evidence="4" id="KW-1185">Reference proteome</keyword>
<dbReference type="AlphaFoldDB" id="A0A3B3R2M8"/>
<feature type="region of interest" description="Disordered" evidence="2">
    <location>
        <begin position="26"/>
        <end position="116"/>
    </location>
</feature>
<accession>A0A3B3R2M8</accession>
<comment type="similarity">
    <text evidence="1">Belongs to the PRR15 family.</text>
</comment>
<reference evidence="3" key="1">
    <citation type="submission" date="2025-08" db="UniProtKB">
        <authorList>
            <consortium name="Ensembl"/>
        </authorList>
    </citation>
    <scope>IDENTIFICATION</scope>
</reference>
<proteinExistence type="inferred from homology"/>
<dbReference type="Proteomes" id="UP000261540">
    <property type="component" value="Unplaced"/>
</dbReference>
<dbReference type="GeneTree" id="ENSGT00990000208316"/>
<reference evidence="3" key="2">
    <citation type="submission" date="2025-09" db="UniProtKB">
        <authorList>
            <consortium name="Ensembl"/>
        </authorList>
    </citation>
    <scope>IDENTIFICATION</scope>
</reference>